<organism evidence="1 2">
    <name type="scientific">Crucibulum laeve</name>
    <dbReference type="NCBI Taxonomy" id="68775"/>
    <lineage>
        <taxon>Eukaryota</taxon>
        <taxon>Fungi</taxon>
        <taxon>Dikarya</taxon>
        <taxon>Basidiomycota</taxon>
        <taxon>Agaricomycotina</taxon>
        <taxon>Agaricomycetes</taxon>
        <taxon>Agaricomycetidae</taxon>
        <taxon>Agaricales</taxon>
        <taxon>Agaricineae</taxon>
        <taxon>Nidulariaceae</taxon>
        <taxon>Crucibulum</taxon>
    </lineage>
</organism>
<keyword evidence="2" id="KW-1185">Reference proteome</keyword>
<protein>
    <recommendedName>
        <fullName evidence="3">F-box domain-containing protein</fullName>
    </recommendedName>
</protein>
<proteinExistence type="predicted"/>
<accession>A0A5C3LPZ2</accession>
<dbReference type="Proteomes" id="UP000308652">
    <property type="component" value="Unassembled WGS sequence"/>
</dbReference>
<evidence type="ECO:0000313" key="1">
    <source>
        <dbReference type="EMBL" id="TFK35209.1"/>
    </source>
</evidence>
<sequence length="172" mass="18981">MAFSTEMAVSILYTDRSNHGTRSLSKTDEGNMRRIMSNDASSSTQSSPTVFKHFPNEILRHIFFLSLPEKPTTSPSEAPLLLANVCGLWRNIVGAFPLLFDGLPFDQIPRSGNLCVEESLTGFGTVTLQENWVYGHVRPSSILSSTNACSRVSDLTSLLLKRSTFVLLGRLI</sequence>
<evidence type="ECO:0008006" key="3">
    <source>
        <dbReference type="Google" id="ProtNLM"/>
    </source>
</evidence>
<gene>
    <name evidence="1" type="ORF">BDQ12DRAFT_321986</name>
</gene>
<dbReference type="EMBL" id="ML213623">
    <property type="protein sequence ID" value="TFK35209.1"/>
    <property type="molecule type" value="Genomic_DNA"/>
</dbReference>
<dbReference type="AlphaFoldDB" id="A0A5C3LPZ2"/>
<reference evidence="1 2" key="1">
    <citation type="journal article" date="2019" name="Nat. Ecol. Evol.">
        <title>Megaphylogeny resolves global patterns of mushroom evolution.</title>
        <authorList>
            <person name="Varga T."/>
            <person name="Krizsan K."/>
            <person name="Foldi C."/>
            <person name="Dima B."/>
            <person name="Sanchez-Garcia M."/>
            <person name="Sanchez-Ramirez S."/>
            <person name="Szollosi G.J."/>
            <person name="Szarkandi J.G."/>
            <person name="Papp V."/>
            <person name="Albert L."/>
            <person name="Andreopoulos W."/>
            <person name="Angelini C."/>
            <person name="Antonin V."/>
            <person name="Barry K.W."/>
            <person name="Bougher N.L."/>
            <person name="Buchanan P."/>
            <person name="Buyck B."/>
            <person name="Bense V."/>
            <person name="Catcheside P."/>
            <person name="Chovatia M."/>
            <person name="Cooper J."/>
            <person name="Damon W."/>
            <person name="Desjardin D."/>
            <person name="Finy P."/>
            <person name="Geml J."/>
            <person name="Haridas S."/>
            <person name="Hughes K."/>
            <person name="Justo A."/>
            <person name="Karasinski D."/>
            <person name="Kautmanova I."/>
            <person name="Kiss B."/>
            <person name="Kocsube S."/>
            <person name="Kotiranta H."/>
            <person name="LaButti K.M."/>
            <person name="Lechner B.E."/>
            <person name="Liimatainen K."/>
            <person name="Lipzen A."/>
            <person name="Lukacs Z."/>
            <person name="Mihaltcheva S."/>
            <person name="Morgado L.N."/>
            <person name="Niskanen T."/>
            <person name="Noordeloos M.E."/>
            <person name="Ohm R.A."/>
            <person name="Ortiz-Santana B."/>
            <person name="Ovrebo C."/>
            <person name="Racz N."/>
            <person name="Riley R."/>
            <person name="Savchenko A."/>
            <person name="Shiryaev A."/>
            <person name="Soop K."/>
            <person name="Spirin V."/>
            <person name="Szebenyi C."/>
            <person name="Tomsovsky M."/>
            <person name="Tulloss R.E."/>
            <person name="Uehling J."/>
            <person name="Grigoriev I.V."/>
            <person name="Vagvolgyi C."/>
            <person name="Papp T."/>
            <person name="Martin F.M."/>
            <person name="Miettinen O."/>
            <person name="Hibbett D.S."/>
            <person name="Nagy L.G."/>
        </authorList>
    </citation>
    <scope>NUCLEOTIDE SEQUENCE [LARGE SCALE GENOMIC DNA]</scope>
    <source>
        <strain evidence="1 2">CBS 166.37</strain>
    </source>
</reference>
<name>A0A5C3LPZ2_9AGAR</name>
<evidence type="ECO:0000313" key="2">
    <source>
        <dbReference type="Proteomes" id="UP000308652"/>
    </source>
</evidence>
<dbReference type="OrthoDB" id="3357519at2759"/>